<comment type="caution">
    <text evidence="3">The sequence shown here is derived from an EMBL/GenBank/DDBJ whole genome shotgun (WGS) entry which is preliminary data.</text>
</comment>
<feature type="domain" description="DUF7087" evidence="2">
    <location>
        <begin position="62"/>
        <end position="193"/>
    </location>
</feature>
<keyword evidence="4" id="KW-1185">Reference proteome</keyword>
<keyword evidence="1" id="KW-1133">Transmembrane helix</keyword>
<name>A0ABR1BZW5_NECAM</name>
<accession>A0ABR1BZW5</accession>
<sequence length="197" mass="23031">MKSPSLALMDNDGQLKRWARRFPSSSAASNLLVFNLSGSEPSTVRTNHFFRRHLSESSYGGFEFPYIVGTLRAYQFVCCLLQILMIYCESGSIDMISFIYYNLICITYTLHVFRRWYLNIDGRFDLRQLIREPGNTEKIQYSIALFTPTFLSFLIFISVRLHNNFIKFFLAITCIVEIILANTLLFLEFYEVFVLEN</sequence>
<keyword evidence="1" id="KW-0472">Membrane</keyword>
<feature type="transmembrane region" description="Helical" evidence="1">
    <location>
        <begin position="99"/>
        <end position="118"/>
    </location>
</feature>
<keyword evidence="1" id="KW-0812">Transmembrane</keyword>
<dbReference type="EMBL" id="JAVFWL010000001">
    <property type="protein sequence ID" value="KAK6731015.1"/>
    <property type="molecule type" value="Genomic_DNA"/>
</dbReference>
<dbReference type="Proteomes" id="UP001303046">
    <property type="component" value="Unassembled WGS sequence"/>
</dbReference>
<gene>
    <name evidence="3" type="primary">Necator_chrI.g3595</name>
    <name evidence="3" type="ORF">RB195_007466</name>
</gene>
<protein>
    <recommendedName>
        <fullName evidence="2">DUF7087 domain-containing protein</fullName>
    </recommendedName>
</protein>
<organism evidence="3 4">
    <name type="scientific">Necator americanus</name>
    <name type="common">Human hookworm</name>
    <dbReference type="NCBI Taxonomy" id="51031"/>
    <lineage>
        <taxon>Eukaryota</taxon>
        <taxon>Metazoa</taxon>
        <taxon>Ecdysozoa</taxon>
        <taxon>Nematoda</taxon>
        <taxon>Chromadorea</taxon>
        <taxon>Rhabditida</taxon>
        <taxon>Rhabditina</taxon>
        <taxon>Rhabditomorpha</taxon>
        <taxon>Strongyloidea</taxon>
        <taxon>Ancylostomatidae</taxon>
        <taxon>Bunostominae</taxon>
        <taxon>Necator</taxon>
    </lineage>
</organism>
<dbReference type="PANTHER" id="PTHR36940:SF1">
    <property type="entry name" value="DUF3278 DOMAIN-CONTAINING PROTEIN"/>
    <property type="match status" value="1"/>
</dbReference>
<feature type="transmembrane region" description="Helical" evidence="1">
    <location>
        <begin position="64"/>
        <end position="87"/>
    </location>
</feature>
<evidence type="ECO:0000313" key="3">
    <source>
        <dbReference type="EMBL" id="KAK6731015.1"/>
    </source>
</evidence>
<reference evidence="3 4" key="1">
    <citation type="submission" date="2023-08" db="EMBL/GenBank/DDBJ databases">
        <title>A Necator americanus chromosomal reference genome.</title>
        <authorList>
            <person name="Ilik V."/>
            <person name="Petrzelkova K.J."/>
            <person name="Pardy F."/>
            <person name="Fuh T."/>
            <person name="Niatou-Singa F.S."/>
            <person name="Gouil Q."/>
            <person name="Baker L."/>
            <person name="Ritchie M.E."/>
            <person name="Jex A.R."/>
            <person name="Gazzola D."/>
            <person name="Li H."/>
            <person name="Toshio Fujiwara R."/>
            <person name="Zhan B."/>
            <person name="Aroian R.V."/>
            <person name="Pafco B."/>
            <person name="Schwarz E.M."/>
        </authorList>
    </citation>
    <scope>NUCLEOTIDE SEQUENCE [LARGE SCALE GENOMIC DNA]</scope>
    <source>
        <strain evidence="3 4">Aroian</strain>
        <tissue evidence="3">Whole animal</tissue>
    </source>
</reference>
<feature type="transmembrane region" description="Helical" evidence="1">
    <location>
        <begin position="138"/>
        <end position="156"/>
    </location>
</feature>
<dbReference type="PANTHER" id="PTHR36940">
    <property type="entry name" value="PROTEIN CBG20338"/>
    <property type="match status" value="1"/>
</dbReference>
<dbReference type="Pfam" id="PF23346">
    <property type="entry name" value="DUF7087"/>
    <property type="match status" value="1"/>
</dbReference>
<evidence type="ECO:0000256" key="1">
    <source>
        <dbReference type="SAM" id="Phobius"/>
    </source>
</evidence>
<proteinExistence type="predicted"/>
<feature type="transmembrane region" description="Helical" evidence="1">
    <location>
        <begin position="168"/>
        <end position="187"/>
    </location>
</feature>
<evidence type="ECO:0000313" key="4">
    <source>
        <dbReference type="Proteomes" id="UP001303046"/>
    </source>
</evidence>
<dbReference type="InterPro" id="IPR055514">
    <property type="entry name" value="DUF7087"/>
</dbReference>
<evidence type="ECO:0000259" key="2">
    <source>
        <dbReference type="Pfam" id="PF23346"/>
    </source>
</evidence>